<dbReference type="RefSeq" id="XP_045279325.1">
    <property type="nucleotide sequence ID" value="XM_045425470.1"/>
</dbReference>
<keyword evidence="2" id="KW-0472">Membrane</keyword>
<reference evidence="4" key="1">
    <citation type="journal article" date="2015" name="PLoS Genet.">
        <title>The dynamic genome and transcriptome of the human fungal pathogen Blastomyces and close relative Emmonsia.</title>
        <authorList>
            <person name="Munoz J.F."/>
            <person name="Gauthier G.M."/>
            <person name="Desjardins C.A."/>
            <person name="Gallo J.E."/>
            <person name="Holder J."/>
            <person name="Sullivan T.D."/>
            <person name="Marty A.J."/>
            <person name="Carmen J.C."/>
            <person name="Chen Z."/>
            <person name="Ding L."/>
            <person name="Gujja S."/>
            <person name="Magrini V."/>
            <person name="Misas E."/>
            <person name="Mitreva M."/>
            <person name="Priest M."/>
            <person name="Saif S."/>
            <person name="Whiston E.A."/>
            <person name="Young S."/>
            <person name="Zeng Q."/>
            <person name="Goldman W.E."/>
            <person name="Mardis E.R."/>
            <person name="Taylor J.W."/>
            <person name="McEwen J.G."/>
            <person name="Clay O.K."/>
            <person name="Klein B.S."/>
            <person name="Cuomo C.A."/>
        </authorList>
    </citation>
    <scope>NUCLEOTIDE SEQUENCE [LARGE SCALE GENOMIC DNA]</scope>
    <source>
        <strain evidence="4">ER-3 / ATCC MYA-2586</strain>
    </source>
</reference>
<keyword evidence="2" id="KW-0812">Transmembrane</keyword>
<sequence>MILPLTYSVSSCQFWAIDSHGIWIPSGAICIALPILFSWVATAFDNVWLLVGKTAPREFVDKCIYVGSTHDWRIQEVDTVKEIREKTRNLSYPIHPRRSFAPLKHRLHSAEPTIPGKSSA</sequence>
<proteinExistence type="predicted"/>
<organism evidence="3 4">
    <name type="scientific">Ajellomyces dermatitidis (strain ER-3 / ATCC MYA-2586)</name>
    <name type="common">Blastomyces dermatitidis</name>
    <dbReference type="NCBI Taxonomy" id="559297"/>
    <lineage>
        <taxon>Eukaryota</taxon>
        <taxon>Fungi</taxon>
        <taxon>Dikarya</taxon>
        <taxon>Ascomycota</taxon>
        <taxon>Pezizomycotina</taxon>
        <taxon>Eurotiomycetes</taxon>
        <taxon>Eurotiomycetidae</taxon>
        <taxon>Onygenales</taxon>
        <taxon>Ajellomycetaceae</taxon>
        <taxon>Blastomyces</taxon>
    </lineage>
</organism>
<protein>
    <submittedName>
        <fullName evidence="3">Uncharacterized protein</fullName>
    </submittedName>
</protein>
<accession>A0ABX2VSN3</accession>
<dbReference type="PANTHER" id="PTHR43840:SF13">
    <property type="entry name" value="CATION EFFLUX PROTEIN CYTOPLASMIC DOMAIN-CONTAINING PROTEIN"/>
    <property type="match status" value="1"/>
</dbReference>
<dbReference type="InterPro" id="IPR050291">
    <property type="entry name" value="CDF_Transporter"/>
</dbReference>
<dbReference type="GeneID" id="69031111"/>
<evidence type="ECO:0000313" key="4">
    <source>
        <dbReference type="Proteomes" id="UP000002039"/>
    </source>
</evidence>
<name>A0ABX2VSN3_AJEDR</name>
<evidence type="ECO:0000256" key="1">
    <source>
        <dbReference type="ARBA" id="ARBA00022448"/>
    </source>
</evidence>
<keyword evidence="1" id="KW-0813">Transport</keyword>
<keyword evidence="2" id="KW-1133">Transmembrane helix</keyword>
<gene>
    <name evidence="3" type="ORF">BDCG_16219</name>
</gene>
<evidence type="ECO:0000256" key="2">
    <source>
        <dbReference type="SAM" id="Phobius"/>
    </source>
</evidence>
<dbReference type="Proteomes" id="UP000002039">
    <property type="component" value="Unassembled WGS sequence"/>
</dbReference>
<keyword evidence="4" id="KW-1185">Reference proteome</keyword>
<evidence type="ECO:0000313" key="3">
    <source>
        <dbReference type="EMBL" id="OAS99597.1"/>
    </source>
</evidence>
<feature type="transmembrane region" description="Helical" evidence="2">
    <location>
        <begin position="20"/>
        <end position="44"/>
    </location>
</feature>
<dbReference type="PANTHER" id="PTHR43840">
    <property type="entry name" value="MITOCHONDRIAL METAL TRANSPORTER 1-RELATED"/>
    <property type="match status" value="1"/>
</dbReference>
<dbReference type="EMBL" id="EQ999973">
    <property type="protein sequence ID" value="OAS99597.1"/>
    <property type="molecule type" value="Genomic_DNA"/>
</dbReference>